<organism evidence="2 3">
    <name type="scientific">Rhizobium multihospitium</name>
    <dbReference type="NCBI Taxonomy" id="410764"/>
    <lineage>
        <taxon>Bacteria</taxon>
        <taxon>Pseudomonadati</taxon>
        <taxon>Pseudomonadota</taxon>
        <taxon>Alphaproteobacteria</taxon>
        <taxon>Hyphomicrobiales</taxon>
        <taxon>Rhizobiaceae</taxon>
        <taxon>Rhizobium/Agrobacterium group</taxon>
        <taxon>Rhizobium</taxon>
    </lineage>
</organism>
<accession>A0A1C3VPT6</accession>
<keyword evidence="2" id="KW-0560">Oxidoreductase</keyword>
<dbReference type="SUPFAM" id="SSF54593">
    <property type="entry name" value="Glyoxalase/Bleomycin resistance protein/Dihydroxybiphenyl dioxygenase"/>
    <property type="match status" value="1"/>
</dbReference>
<proteinExistence type="predicted"/>
<dbReference type="Proteomes" id="UP000199101">
    <property type="component" value="Unassembled WGS sequence"/>
</dbReference>
<evidence type="ECO:0000313" key="3">
    <source>
        <dbReference type="Proteomes" id="UP000199101"/>
    </source>
</evidence>
<keyword evidence="2" id="KW-0223">Dioxygenase</keyword>
<dbReference type="CDD" id="cd06587">
    <property type="entry name" value="VOC"/>
    <property type="match status" value="1"/>
</dbReference>
<dbReference type="STRING" id="410764.GA0061103_4181"/>
<feature type="domain" description="VOC" evidence="1">
    <location>
        <begin position="2"/>
        <end position="114"/>
    </location>
</feature>
<dbReference type="PROSITE" id="PS51819">
    <property type="entry name" value="VOC"/>
    <property type="match status" value="1"/>
</dbReference>
<evidence type="ECO:0000313" key="2">
    <source>
        <dbReference type="EMBL" id="SCB29813.1"/>
    </source>
</evidence>
<reference evidence="3" key="1">
    <citation type="submission" date="2016-08" db="EMBL/GenBank/DDBJ databases">
        <authorList>
            <person name="Varghese N."/>
            <person name="Submissions Spin"/>
        </authorList>
    </citation>
    <scope>NUCLEOTIDE SEQUENCE [LARGE SCALE GENOMIC DNA]</scope>
    <source>
        <strain evidence="3">HAMBI 2975</strain>
    </source>
</reference>
<dbReference type="EMBL" id="FMAG01000003">
    <property type="protein sequence ID" value="SCB29813.1"/>
    <property type="molecule type" value="Genomic_DNA"/>
</dbReference>
<name>A0A1C3VPT6_9HYPH</name>
<dbReference type="Gene3D" id="3.10.180.10">
    <property type="entry name" value="2,3-Dihydroxybiphenyl 1,2-Dioxygenase, domain 1"/>
    <property type="match status" value="1"/>
</dbReference>
<dbReference type="InterPro" id="IPR037523">
    <property type="entry name" value="VOC_core"/>
</dbReference>
<keyword evidence="3" id="KW-1185">Reference proteome</keyword>
<dbReference type="OrthoDB" id="7849747at2"/>
<gene>
    <name evidence="2" type="ORF">GA0061103_4181</name>
</gene>
<dbReference type="Pfam" id="PF00903">
    <property type="entry name" value="Glyoxalase"/>
    <property type="match status" value="1"/>
</dbReference>
<dbReference type="RefSeq" id="WP_092712836.1">
    <property type="nucleotide sequence ID" value="NZ_FMAG01000003.1"/>
</dbReference>
<dbReference type="GO" id="GO:0051213">
    <property type="term" value="F:dioxygenase activity"/>
    <property type="evidence" value="ECO:0007669"/>
    <property type="project" value="UniProtKB-KW"/>
</dbReference>
<dbReference type="AlphaFoldDB" id="A0A1C3VPT6"/>
<sequence>MPLGRITLYVRDVEATVSFYEKHFGFKPLRLEGDRIVELLAQDGGANLMIHPAGKAQKMGQVLVKLVFDVEHVEAFRAKCAEEGLEFGPLHQADGYVFANAKDPSGNPIAISSRAFRLKSGGDGTPPPGAIDQT</sequence>
<protein>
    <submittedName>
        <fullName evidence="2">Catechol 2,3-dioxygenase</fullName>
    </submittedName>
</protein>
<evidence type="ECO:0000259" key="1">
    <source>
        <dbReference type="PROSITE" id="PS51819"/>
    </source>
</evidence>
<dbReference type="InterPro" id="IPR029068">
    <property type="entry name" value="Glyas_Bleomycin-R_OHBP_Dase"/>
</dbReference>
<dbReference type="InterPro" id="IPR004360">
    <property type="entry name" value="Glyas_Fos-R_dOase_dom"/>
</dbReference>